<keyword evidence="3" id="KW-1185">Reference proteome</keyword>
<evidence type="ECO:0000256" key="1">
    <source>
        <dbReference type="SAM" id="Phobius"/>
    </source>
</evidence>
<dbReference type="Pfam" id="PF19578">
    <property type="entry name" value="DUF6090"/>
    <property type="match status" value="1"/>
</dbReference>
<keyword evidence="1" id="KW-0812">Transmembrane</keyword>
<evidence type="ECO:0000313" key="3">
    <source>
        <dbReference type="Proteomes" id="UP000199492"/>
    </source>
</evidence>
<dbReference type="EMBL" id="FNCZ01000001">
    <property type="protein sequence ID" value="SDG83744.1"/>
    <property type="molecule type" value="Genomic_DNA"/>
</dbReference>
<name>A0A1G7XHY9_9FLAO</name>
<protein>
    <submittedName>
        <fullName evidence="2">Uncharacterized protein</fullName>
    </submittedName>
</protein>
<dbReference type="Proteomes" id="UP000199492">
    <property type="component" value="Unassembled WGS sequence"/>
</dbReference>
<dbReference type="STRING" id="262004.SAMN04489796_101721"/>
<feature type="transmembrane region" description="Helical" evidence="1">
    <location>
        <begin position="21"/>
        <end position="46"/>
    </location>
</feature>
<organism evidence="2 3">
    <name type="scientific">Winogradskyella thalassocola</name>
    <dbReference type="NCBI Taxonomy" id="262004"/>
    <lineage>
        <taxon>Bacteria</taxon>
        <taxon>Pseudomonadati</taxon>
        <taxon>Bacteroidota</taxon>
        <taxon>Flavobacteriia</taxon>
        <taxon>Flavobacteriales</taxon>
        <taxon>Flavobacteriaceae</taxon>
        <taxon>Winogradskyella</taxon>
    </lineage>
</organism>
<accession>A0A1G7XHY9</accession>
<dbReference type="AlphaFoldDB" id="A0A1G7XHY9"/>
<gene>
    <name evidence="2" type="ORF">SAMN04489796_101721</name>
</gene>
<dbReference type="RefSeq" id="WP_092466204.1">
    <property type="nucleotide sequence ID" value="NZ_FNCZ01000001.1"/>
</dbReference>
<keyword evidence="1" id="KW-0472">Membrane</keyword>
<reference evidence="3" key="1">
    <citation type="submission" date="2016-10" db="EMBL/GenBank/DDBJ databases">
        <authorList>
            <person name="Varghese N."/>
            <person name="Submissions S."/>
        </authorList>
    </citation>
    <scope>NUCLEOTIDE SEQUENCE [LARGE SCALE GENOMIC DNA]</scope>
    <source>
        <strain evidence="3">DSM 15363</strain>
    </source>
</reference>
<proteinExistence type="predicted"/>
<dbReference type="InterPro" id="IPR045749">
    <property type="entry name" value="DUF6090"/>
</dbReference>
<keyword evidence="1" id="KW-1133">Transmembrane helix</keyword>
<evidence type="ECO:0000313" key="2">
    <source>
        <dbReference type="EMBL" id="SDG83744.1"/>
    </source>
</evidence>
<sequence length="346" mass="39868">MIKFFRRIRQQLLSGNNFSKYLIYAIGEIILVVIGILIAVGINSFYNASQNEAKIKTILTQVQQDLKTDIIDAKRIYNVYIGKDSIFQKIMNDSITFEMYKKNPYPLPITRNYVSFSNKKGGYNRFLNNLENLPEKYNGLIPSLNNLYVEIQNEIDDYNTFIKNTVMIDGRKDLLVNPKVADYGMGRYLDEAMAYYFNDPFLKNKSSIYINDLGNISNAANEYRVESIILYKKIDSLLDKTSTEYNEPFMLCPKKESIKDFLGGYKGASAVLGVTVTVSMENERLVLKSPVMPDVKLYWHEGDYYFIKEASVIVKLYKNKQNQAIIEFSGFGGNDRFIKNKQETSN</sequence>
<dbReference type="OrthoDB" id="1414794at2"/>